<evidence type="ECO:0000313" key="3">
    <source>
        <dbReference type="EMBL" id="TDW23506.1"/>
    </source>
</evidence>
<feature type="compositionally biased region" description="Low complexity" evidence="1">
    <location>
        <begin position="57"/>
        <end position="76"/>
    </location>
</feature>
<comment type="caution">
    <text evidence="3">The sequence shown here is derived from an EMBL/GenBank/DDBJ whole genome shotgun (WGS) entry which is preliminary data.</text>
</comment>
<dbReference type="InterPro" id="IPR011050">
    <property type="entry name" value="Pectin_lyase_fold/virulence"/>
</dbReference>
<dbReference type="AlphaFoldDB" id="A0A4R8A070"/>
<dbReference type="Proteomes" id="UP000295447">
    <property type="component" value="Unassembled WGS sequence"/>
</dbReference>
<reference evidence="3 4" key="1">
    <citation type="submission" date="2019-03" db="EMBL/GenBank/DDBJ databases">
        <title>Genomic Encyclopedia of Type Strains, Phase III (KMG-III): the genomes of soil and plant-associated and newly described type strains.</title>
        <authorList>
            <person name="Whitman W."/>
        </authorList>
    </citation>
    <scope>NUCLEOTIDE SEQUENCE [LARGE SCALE GENOMIC DNA]</scope>
    <source>
        <strain evidence="3 4">VKM Ac-2570</strain>
    </source>
</reference>
<dbReference type="InterPro" id="IPR012334">
    <property type="entry name" value="Pectin_lyas_fold"/>
</dbReference>
<dbReference type="Pfam" id="PF13229">
    <property type="entry name" value="Beta_helix"/>
    <property type="match status" value="1"/>
</dbReference>
<name>A0A4R8A070_9ACTN</name>
<dbReference type="InterPro" id="IPR039448">
    <property type="entry name" value="Beta_helix"/>
</dbReference>
<protein>
    <submittedName>
        <fullName evidence="3">Parallel beta helix pectate lyase-like protein</fullName>
    </submittedName>
</protein>
<proteinExistence type="predicted"/>
<dbReference type="SUPFAM" id="SSF51126">
    <property type="entry name" value="Pectin lyase-like"/>
    <property type="match status" value="1"/>
</dbReference>
<dbReference type="InterPro" id="IPR006626">
    <property type="entry name" value="PbH1"/>
</dbReference>
<feature type="domain" description="Right handed beta helix" evidence="2">
    <location>
        <begin position="196"/>
        <end position="346"/>
    </location>
</feature>
<dbReference type="SMART" id="SM00710">
    <property type="entry name" value="PbH1"/>
    <property type="match status" value="7"/>
</dbReference>
<dbReference type="EMBL" id="SODF01000001">
    <property type="protein sequence ID" value="TDW23506.1"/>
    <property type="molecule type" value="Genomic_DNA"/>
</dbReference>
<evidence type="ECO:0000256" key="1">
    <source>
        <dbReference type="SAM" id="MobiDB-lite"/>
    </source>
</evidence>
<gene>
    <name evidence="3" type="ORF">EV650_2360</name>
</gene>
<accession>A0A4R8A070</accession>
<dbReference type="RefSeq" id="WP_166678088.1">
    <property type="nucleotide sequence ID" value="NZ_SODF01000001.1"/>
</dbReference>
<evidence type="ECO:0000259" key="2">
    <source>
        <dbReference type="Pfam" id="PF13229"/>
    </source>
</evidence>
<sequence length="549" mass="57768">MPPEGPPEGNATERRTPAAGRTWYRRPPVLAAGGLVVAAALVAGGISVFKDDNASANAQPTASAAPTSTASAAPKAPTAPPAKICGVESALAGPATAPAGAVVVSTSQNLNDLTTHNPAGTTFWLSPGTHRLGTAQFAQVIPKDGNVYVGAPGAILDGGKLNRYAFTGYATGVTVKNLTIQNFGPPRTNNDEGVVNHDSAARWTVQANTIQHNAGAGVMIGDHNVVRGNCLQQNGQYGFSAYNPGKVSGITVDHNEIAGNNTDDWENLKGGCGCTGGGKFWEVTGAIVRGNWVHDNHSAGLWADTNNTGFVIEGNYISGNLAEGLIYETSYNAGIRGNTFVRNGLGKGPQNKGFPTPALYISESGSDQRAPGVFNQTFEISGNVFTDNWAGVILWENADRFAGSAANTSTGSGTLVNPSVVTAKTCNATTINTQPYISDCRWKTQNVRVHDNVFSLDPDNIGKTCVAGSGCGFNGLFSNWGTFPKWSPYKNAVIQDAITFHQGNRFFNNTYAGPWNFIVHEQGNRANWASWQGAPYGQDSDSVIKVTER</sequence>
<keyword evidence="3" id="KW-0456">Lyase</keyword>
<dbReference type="Gene3D" id="2.160.20.10">
    <property type="entry name" value="Single-stranded right-handed beta-helix, Pectin lyase-like"/>
    <property type="match status" value="1"/>
</dbReference>
<organism evidence="3 4">
    <name type="scientific">Kribbella kalugense</name>
    <dbReference type="NCBI Taxonomy" id="2512221"/>
    <lineage>
        <taxon>Bacteria</taxon>
        <taxon>Bacillati</taxon>
        <taxon>Actinomycetota</taxon>
        <taxon>Actinomycetes</taxon>
        <taxon>Propionibacteriales</taxon>
        <taxon>Kribbellaceae</taxon>
        <taxon>Kribbella</taxon>
    </lineage>
</organism>
<feature type="region of interest" description="Disordered" evidence="1">
    <location>
        <begin position="57"/>
        <end position="79"/>
    </location>
</feature>
<dbReference type="GO" id="GO:0016829">
    <property type="term" value="F:lyase activity"/>
    <property type="evidence" value="ECO:0007669"/>
    <property type="project" value="UniProtKB-KW"/>
</dbReference>
<evidence type="ECO:0000313" key="4">
    <source>
        <dbReference type="Proteomes" id="UP000295447"/>
    </source>
</evidence>
<keyword evidence="4" id="KW-1185">Reference proteome</keyword>
<feature type="region of interest" description="Disordered" evidence="1">
    <location>
        <begin position="1"/>
        <end position="22"/>
    </location>
</feature>